<reference evidence="2" key="1">
    <citation type="submission" date="2018-01" db="EMBL/GenBank/DDBJ databases">
        <title>An insight into the sialome of Amazonian anophelines.</title>
        <authorList>
            <person name="Ribeiro J.M."/>
            <person name="Scarpassa V."/>
            <person name="Calvo E."/>
        </authorList>
    </citation>
    <scope>NUCLEOTIDE SEQUENCE</scope>
    <source>
        <tissue evidence="2">Salivary glands</tissue>
    </source>
</reference>
<organism evidence="2">
    <name type="scientific">Anopheles marajoara</name>
    <dbReference type="NCBI Taxonomy" id="58244"/>
    <lineage>
        <taxon>Eukaryota</taxon>
        <taxon>Metazoa</taxon>
        <taxon>Ecdysozoa</taxon>
        <taxon>Arthropoda</taxon>
        <taxon>Hexapoda</taxon>
        <taxon>Insecta</taxon>
        <taxon>Pterygota</taxon>
        <taxon>Neoptera</taxon>
        <taxon>Endopterygota</taxon>
        <taxon>Diptera</taxon>
        <taxon>Nematocera</taxon>
        <taxon>Culicoidea</taxon>
        <taxon>Culicidae</taxon>
        <taxon>Anophelinae</taxon>
        <taxon>Anopheles</taxon>
    </lineage>
</organism>
<dbReference type="EMBL" id="GGFJ01014141">
    <property type="protein sequence ID" value="MBW63282.1"/>
    <property type="molecule type" value="Transcribed_RNA"/>
</dbReference>
<protein>
    <submittedName>
        <fullName evidence="2">Putative secreted protein</fullName>
    </submittedName>
</protein>
<dbReference type="AlphaFoldDB" id="A0A2M4CD74"/>
<evidence type="ECO:0000313" key="2">
    <source>
        <dbReference type="EMBL" id="MBW63282.1"/>
    </source>
</evidence>
<feature type="signal peptide" evidence="1">
    <location>
        <begin position="1"/>
        <end position="33"/>
    </location>
</feature>
<keyword evidence="1" id="KW-0732">Signal</keyword>
<sequence length="74" mass="8412">MMMMMMMRRRMMISSCTVEASSLLLHCCAGASSEMTRSVVTTNAYTQTRARMHTGTHRRQQVIEPYTATHLTVP</sequence>
<feature type="chain" id="PRO_5014695190" evidence="1">
    <location>
        <begin position="34"/>
        <end position="74"/>
    </location>
</feature>
<evidence type="ECO:0000256" key="1">
    <source>
        <dbReference type="SAM" id="SignalP"/>
    </source>
</evidence>
<proteinExistence type="predicted"/>
<accession>A0A2M4CD74</accession>
<name>A0A2M4CD74_9DIPT</name>